<sequence length="309" mass="34458">MISPYSVTMVIRGDLLRLSLVRYVGSHFTPSQGIGKREWAFDDPGTCATDLRKRFVKRSADVRPDEELRKVFFGSDSPPALDVISMVQIDWKRDRAWLHPQTIGAIVVLLSSATSASGHYQPSDLEADARDVSPYDLPSLDARSDPVSGLPTLFEISTRELVDELNMRLREYDDSNVPRQVSGSNPRPQPIQYGPRRPRPRPRPRPNPQGGRSQSRGARTARAANYERDELGGYVHMFSIDYSLSFCVMCTGHLSEWKAFLREGYFNKEGVLISGMLLVGTRTKDSATAGAQACAYALSEIEAFDQNQG</sequence>
<feature type="region of interest" description="Disordered" evidence="1">
    <location>
        <begin position="118"/>
        <end position="143"/>
    </location>
</feature>
<comment type="caution">
    <text evidence="2">The sequence shown here is derived from an EMBL/GenBank/DDBJ whole genome shotgun (WGS) entry which is preliminary data.</text>
</comment>
<dbReference type="AlphaFoldDB" id="A0A4Y7T0V0"/>
<gene>
    <name evidence="2" type="ORF">FA13DRAFT_1712726</name>
</gene>
<keyword evidence="3" id="KW-1185">Reference proteome</keyword>
<accession>A0A4Y7T0V0</accession>
<dbReference type="Proteomes" id="UP000298030">
    <property type="component" value="Unassembled WGS sequence"/>
</dbReference>
<name>A0A4Y7T0V0_COPMI</name>
<evidence type="ECO:0000313" key="3">
    <source>
        <dbReference type="Proteomes" id="UP000298030"/>
    </source>
</evidence>
<reference evidence="2 3" key="1">
    <citation type="journal article" date="2019" name="Nat. Ecol. Evol.">
        <title>Megaphylogeny resolves global patterns of mushroom evolution.</title>
        <authorList>
            <person name="Varga T."/>
            <person name="Krizsan K."/>
            <person name="Foldi C."/>
            <person name="Dima B."/>
            <person name="Sanchez-Garcia M."/>
            <person name="Sanchez-Ramirez S."/>
            <person name="Szollosi G.J."/>
            <person name="Szarkandi J.G."/>
            <person name="Papp V."/>
            <person name="Albert L."/>
            <person name="Andreopoulos W."/>
            <person name="Angelini C."/>
            <person name="Antonin V."/>
            <person name="Barry K.W."/>
            <person name="Bougher N.L."/>
            <person name="Buchanan P."/>
            <person name="Buyck B."/>
            <person name="Bense V."/>
            <person name="Catcheside P."/>
            <person name="Chovatia M."/>
            <person name="Cooper J."/>
            <person name="Damon W."/>
            <person name="Desjardin D."/>
            <person name="Finy P."/>
            <person name="Geml J."/>
            <person name="Haridas S."/>
            <person name="Hughes K."/>
            <person name="Justo A."/>
            <person name="Karasinski D."/>
            <person name="Kautmanova I."/>
            <person name="Kiss B."/>
            <person name="Kocsube S."/>
            <person name="Kotiranta H."/>
            <person name="LaButti K.M."/>
            <person name="Lechner B.E."/>
            <person name="Liimatainen K."/>
            <person name="Lipzen A."/>
            <person name="Lukacs Z."/>
            <person name="Mihaltcheva S."/>
            <person name="Morgado L.N."/>
            <person name="Niskanen T."/>
            <person name="Noordeloos M.E."/>
            <person name="Ohm R.A."/>
            <person name="Ortiz-Santana B."/>
            <person name="Ovrebo C."/>
            <person name="Racz N."/>
            <person name="Riley R."/>
            <person name="Savchenko A."/>
            <person name="Shiryaev A."/>
            <person name="Soop K."/>
            <person name="Spirin V."/>
            <person name="Szebenyi C."/>
            <person name="Tomsovsky M."/>
            <person name="Tulloss R.E."/>
            <person name="Uehling J."/>
            <person name="Grigoriev I.V."/>
            <person name="Vagvolgyi C."/>
            <person name="Papp T."/>
            <person name="Martin F.M."/>
            <person name="Miettinen O."/>
            <person name="Hibbett D.S."/>
            <person name="Nagy L.G."/>
        </authorList>
    </citation>
    <scope>NUCLEOTIDE SEQUENCE [LARGE SCALE GENOMIC DNA]</scope>
    <source>
        <strain evidence="2 3">FP101781</strain>
    </source>
</reference>
<proteinExistence type="predicted"/>
<dbReference type="EMBL" id="QPFP01000042">
    <property type="protein sequence ID" value="TEB27149.1"/>
    <property type="molecule type" value="Genomic_DNA"/>
</dbReference>
<organism evidence="2 3">
    <name type="scientific">Coprinellus micaceus</name>
    <name type="common">Glistening ink-cap mushroom</name>
    <name type="synonym">Coprinus micaceus</name>
    <dbReference type="NCBI Taxonomy" id="71717"/>
    <lineage>
        <taxon>Eukaryota</taxon>
        <taxon>Fungi</taxon>
        <taxon>Dikarya</taxon>
        <taxon>Basidiomycota</taxon>
        <taxon>Agaricomycotina</taxon>
        <taxon>Agaricomycetes</taxon>
        <taxon>Agaricomycetidae</taxon>
        <taxon>Agaricales</taxon>
        <taxon>Agaricineae</taxon>
        <taxon>Psathyrellaceae</taxon>
        <taxon>Coprinellus</taxon>
    </lineage>
</organism>
<feature type="region of interest" description="Disordered" evidence="1">
    <location>
        <begin position="173"/>
        <end position="222"/>
    </location>
</feature>
<protein>
    <submittedName>
        <fullName evidence="2">Uncharacterized protein</fullName>
    </submittedName>
</protein>
<evidence type="ECO:0000313" key="2">
    <source>
        <dbReference type="EMBL" id="TEB27149.1"/>
    </source>
</evidence>
<evidence type="ECO:0000256" key="1">
    <source>
        <dbReference type="SAM" id="MobiDB-lite"/>
    </source>
</evidence>